<dbReference type="GO" id="GO:0005737">
    <property type="term" value="C:cytoplasm"/>
    <property type="evidence" value="ECO:0007669"/>
    <property type="project" value="UniProtKB-SubCell"/>
</dbReference>
<dbReference type="SUPFAM" id="SSF55205">
    <property type="entry name" value="EPT/RTPC-like"/>
    <property type="match status" value="1"/>
</dbReference>
<dbReference type="UniPathway" id="UPA00053">
    <property type="reaction ID" value="UER00089"/>
</dbReference>
<dbReference type="GO" id="GO:0003866">
    <property type="term" value="F:3-phosphoshikimate 1-carboxyvinyltransferase activity"/>
    <property type="evidence" value="ECO:0007669"/>
    <property type="project" value="UniProtKB-UniRule"/>
</dbReference>
<keyword evidence="5 7" id="KW-0057">Aromatic amino acid biosynthesis</keyword>
<protein>
    <recommendedName>
        <fullName evidence="7">3-phosphoshikimate 1-carboxyvinyltransferase</fullName>
        <ecNumber evidence="7">2.5.1.19</ecNumber>
    </recommendedName>
    <alternativeName>
        <fullName evidence="7">5-enolpyruvylshikimate-3-phosphate synthase</fullName>
        <shortName evidence="7">EPSP synthase</shortName>
        <shortName evidence="7">EPSPS</shortName>
    </alternativeName>
</protein>
<evidence type="ECO:0000313" key="9">
    <source>
        <dbReference type="EMBL" id="KAA5534744.1"/>
    </source>
</evidence>
<feature type="binding site" evidence="7">
    <location>
        <position position="410"/>
    </location>
    <ligand>
        <name>phosphoenolpyruvate</name>
        <dbReference type="ChEBI" id="CHEBI:58702"/>
    </ligand>
</feature>
<sequence>MQITINPTLIKGTIHAPASKSVMQRACAAALLRNGITIIDNYGQSNDDKAAINIIQQLGAKVTYTDAQKLEITSDGLPKVSSFSMIDCAESGLSLRMFAPIAALLNTEVTFVGHGSLLKRPVHFIEAFLSGLGVTVFSNEGLLPLEIKGPLKPVNCNVDGSITSQLLTGILFAFGTSAKEDVSIEVDNLKSKPYIDLTLKVMEDFGMNVPVNDQYQRFIFKYKPSDSIVKKTLNYTIEGDWSSAAFFMVAGAIAGNVIIKGLDVFTTQADKKVLEALQDCGCRLSIQMEQIEVTKHELKAFHFDATDCPDLFPPLVALAAHCNGTSVIEGVHRLEHKESNRTLSLQAEFEKLGVHITIQDDKMIIVRQTKISEPLTLNGHNDHRIVMACAIAALVAKAPVAIDGIEAVNKSYPDFFRHLMSIQK</sequence>
<keyword evidence="3 7" id="KW-0028">Amino-acid biosynthesis</keyword>
<evidence type="ECO:0000256" key="1">
    <source>
        <dbReference type="ARBA" id="ARBA00004811"/>
    </source>
</evidence>
<dbReference type="GO" id="GO:0009423">
    <property type="term" value="P:chorismate biosynthetic process"/>
    <property type="evidence" value="ECO:0007669"/>
    <property type="project" value="UniProtKB-UniRule"/>
</dbReference>
<feature type="binding site" evidence="7">
    <location>
        <position position="384"/>
    </location>
    <ligand>
        <name>phosphoenolpyruvate</name>
        <dbReference type="ChEBI" id="CHEBI:58702"/>
    </ligand>
</feature>
<evidence type="ECO:0000256" key="7">
    <source>
        <dbReference type="HAMAP-Rule" id="MF_00210"/>
    </source>
</evidence>
<comment type="function">
    <text evidence="7">Catalyzes the transfer of the enolpyruvyl moiety of phosphoenolpyruvate (PEP) to the 5-hydroxyl of shikimate-3-phosphate (S3P) to produce enolpyruvyl shikimate-3-phosphate and inorganic phosphate.</text>
</comment>
<organism evidence="9 10">
    <name type="scientific">Taibaiella lutea</name>
    <dbReference type="NCBI Taxonomy" id="2608001"/>
    <lineage>
        <taxon>Bacteria</taxon>
        <taxon>Pseudomonadati</taxon>
        <taxon>Bacteroidota</taxon>
        <taxon>Chitinophagia</taxon>
        <taxon>Chitinophagales</taxon>
        <taxon>Chitinophagaceae</taxon>
        <taxon>Taibaiella</taxon>
    </lineage>
</organism>
<feature type="binding site" evidence="7">
    <location>
        <position position="20"/>
    </location>
    <ligand>
        <name>3-phosphoshikimate</name>
        <dbReference type="ChEBI" id="CHEBI:145989"/>
    </ligand>
</feature>
<dbReference type="InterPro" id="IPR036968">
    <property type="entry name" value="Enolpyruvate_Tfrase_sf"/>
</dbReference>
<dbReference type="PANTHER" id="PTHR21090">
    <property type="entry name" value="AROM/DEHYDROQUINATE SYNTHASE"/>
    <property type="match status" value="1"/>
</dbReference>
<feature type="binding site" evidence="7">
    <location>
        <position position="165"/>
    </location>
    <ligand>
        <name>phosphoenolpyruvate</name>
        <dbReference type="ChEBI" id="CHEBI:58702"/>
    </ligand>
</feature>
<comment type="catalytic activity">
    <reaction evidence="6">
        <text>3-phosphoshikimate + phosphoenolpyruvate = 5-O-(1-carboxyvinyl)-3-phosphoshikimate + phosphate</text>
        <dbReference type="Rhea" id="RHEA:21256"/>
        <dbReference type="ChEBI" id="CHEBI:43474"/>
        <dbReference type="ChEBI" id="CHEBI:57701"/>
        <dbReference type="ChEBI" id="CHEBI:58702"/>
        <dbReference type="ChEBI" id="CHEBI:145989"/>
        <dbReference type="EC" id="2.5.1.19"/>
    </reaction>
    <physiologicalReaction direction="left-to-right" evidence="6">
        <dbReference type="Rhea" id="RHEA:21257"/>
    </physiologicalReaction>
</comment>
<feature type="binding site" evidence="7">
    <location>
        <position position="337"/>
    </location>
    <ligand>
        <name>3-phosphoshikimate</name>
        <dbReference type="ChEBI" id="CHEBI:145989"/>
    </ligand>
</feature>
<feature type="domain" description="Enolpyruvate transferase" evidence="8">
    <location>
        <begin position="8"/>
        <end position="419"/>
    </location>
</feature>
<feature type="binding site" evidence="7">
    <location>
        <position position="92"/>
    </location>
    <ligand>
        <name>phosphoenolpyruvate</name>
        <dbReference type="ChEBI" id="CHEBI:58702"/>
    </ligand>
</feature>
<feature type="binding site" evidence="7">
    <location>
        <position position="164"/>
    </location>
    <ligand>
        <name>3-phosphoshikimate</name>
        <dbReference type="ChEBI" id="CHEBI:145989"/>
    </ligand>
</feature>
<dbReference type="GO" id="GO:0008652">
    <property type="term" value="P:amino acid biosynthetic process"/>
    <property type="evidence" value="ECO:0007669"/>
    <property type="project" value="UniProtKB-KW"/>
</dbReference>
<keyword evidence="4 7" id="KW-0808">Transferase</keyword>
<dbReference type="RefSeq" id="WP_150032423.1">
    <property type="nucleotide sequence ID" value="NZ_VWSH01000002.1"/>
</dbReference>
<feature type="binding site" evidence="7">
    <location>
        <position position="20"/>
    </location>
    <ligand>
        <name>phosphoenolpyruvate</name>
        <dbReference type="ChEBI" id="CHEBI:58702"/>
    </ligand>
</feature>
<feature type="binding site" evidence="7">
    <location>
        <position position="310"/>
    </location>
    <ligand>
        <name>3-phosphoshikimate</name>
        <dbReference type="ChEBI" id="CHEBI:145989"/>
    </ligand>
</feature>
<dbReference type="PIRSF" id="PIRSF000505">
    <property type="entry name" value="EPSPS"/>
    <property type="match status" value="1"/>
</dbReference>
<feature type="binding site" evidence="7">
    <location>
        <position position="120"/>
    </location>
    <ligand>
        <name>phosphoenolpyruvate</name>
        <dbReference type="ChEBI" id="CHEBI:58702"/>
    </ligand>
</feature>
<evidence type="ECO:0000313" key="10">
    <source>
        <dbReference type="Proteomes" id="UP000323632"/>
    </source>
</evidence>
<dbReference type="PANTHER" id="PTHR21090:SF5">
    <property type="entry name" value="PENTAFUNCTIONAL AROM POLYPEPTIDE"/>
    <property type="match status" value="1"/>
</dbReference>
<dbReference type="Gene3D" id="3.65.10.10">
    <property type="entry name" value="Enolpyruvate transferase domain"/>
    <property type="match status" value="2"/>
</dbReference>
<dbReference type="Proteomes" id="UP000323632">
    <property type="component" value="Unassembled WGS sequence"/>
</dbReference>
<comment type="similarity">
    <text evidence="2 7">Belongs to the EPSP synthase family.</text>
</comment>
<evidence type="ECO:0000256" key="5">
    <source>
        <dbReference type="ARBA" id="ARBA00023141"/>
    </source>
</evidence>
<feature type="binding site" evidence="7">
    <location>
        <position position="341"/>
    </location>
    <ligand>
        <name>phosphoenolpyruvate</name>
        <dbReference type="ChEBI" id="CHEBI:58702"/>
    </ligand>
</feature>
<dbReference type="EMBL" id="VWSH01000002">
    <property type="protein sequence ID" value="KAA5534744.1"/>
    <property type="molecule type" value="Genomic_DNA"/>
</dbReference>
<feature type="binding site" evidence="7">
    <location>
        <position position="21"/>
    </location>
    <ligand>
        <name>3-phosphoshikimate</name>
        <dbReference type="ChEBI" id="CHEBI:145989"/>
    </ligand>
</feature>
<evidence type="ECO:0000256" key="2">
    <source>
        <dbReference type="ARBA" id="ARBA00009948"/>
    </source>
</evidence>
<dbReference type="Pfam" id="PF00275">
    <property type="entry name" value="EPSP_synthase"/>
    <property type="match status" value="1"/>
</dbReference>
<evidence type="ECO:0000256" key="4">
    <source>
        <dbReference type="ARBA" id="ARBA00022679"/>
    </source>
</evidence>
<dbReference type="InterPro" id="IPR013792">
    <property type="entry name" value="RNA3'P_cycl/enolpyr_Trfase_a/b"/>
</dbReference>
<feature type="active site" description="Proton acceptor" evidence="7">
    <location>
        <position position="310"/>
    </location>
</feature>
<comment type="caution">
    <text evidence="7">Lacks conserved residue(s) required for the propagation of feature annotation.</text>
</comment>
<dbReference type="NCBIfam" id="TIGR01356">
    <property type="entry name" value="aroA"/>
    <property type="match status" value="1"/>
</dbReference>
<evidence type="ECO:0000259" key="8">
    <source>
        <dbReference type="Pfam" id="PF00275"/>
    </source>
</evidence>
<dbReference type="AlphaFoldDB" id="A0A5M6CI05"/>
<dbReference type="InterPro" id="IPR006264">
    <property type="entry name" value="EPSP_synthase"/>
</dbReference>
<evidence type="ECO:0000256" key="6">
    <source>
        <dbReference type="ARBA" id="ARBA00044633"/>
    </source>
</evidence>
<reference evidence="9 10" key="1">
    <citation type="submission" date="2019-09" db="EMBL/GenBank/DDBJ databases">
        <title>Genome sequence and assembly of Taibaiella sp.</title>
        <authorList>
            <person name="Chhetri G."/>
        </authorList>
    </citation>
    <scope>NUCLEOTIDE SEQUENCE [LARGE SCALE GENOMIC DNA]</scope>
    <source>
        <strain evidence="9 10">KVB11</strain>
    </source>
</reference>
<comment type="caution">
    <text evidence="9">The sequence shown here is derived from an EMBL/GenBank/DDBJ whole genome shotgun (WGS) entry which is preliminary data.</text>
</comment>
<dbReference type="HAMAP" id="MF_00210">
    <property type="entry name" value="EPSP_synth"/>
    <property type="match status" value="1"/>
</dbReference>
<feature type="binding site" evidence="7">
    <location>
        <position position="163"/>
    </location>
    <ligand>
        <name>3-phosphoshikimate</name>
        <dbReference type="ChEBI" id="CHEBI:145989"/>
    </ligand>
</feature>
<gene>
    <name evidence="7 9" type="primary">aroA</name>
    <name evidence="9" type="ORF">F0919_09025</name>
</gene>
<keyword evidence="7" id="KW-0963">Cytoplasm</keyword>
<comment type="pathway">
    <text evidence="1 7">Metabolic intermediate biosynthesis; chorismate biosynthesis; chorismate from D-erythrose 4-phosphate and phosphoenolpyruvate: step 6/7.</text>
</comment>
<feature type="binding site" evidence="7">
    <location>
        <position position="165"/>
    </location>
    <ligand>
        <name>3-phosphoshikimate</name>
        <dbReference type="ChEBI" id="CHEBI:145989"/>
    </ligand>
</feature>
<dbReference type="GO" id="GO:0009073">
    <property type="term" value="P:aromatic amino acid family biosynthetic process"/>
    <property type="evidence" value="ECO:0007669"/>
    <property type="project" value="UniProtKB-KW"/>
</dbReference>
<dbReference type="InterPro" id="IPR001986">
    <property type="entry name" value="Enolpyruvate_Tfrase_dom"/>
</dbReference>
<comment type="subcellular location">
    <subcellularLocation>
        <location evidence="7">Cytoplasm</location>
    </subcellularLocation>
</comment>
<proteinExistence type="inferred from homology"/>
<feature type="binding site" evidence="7">
    <location>
        <position position="25"/>
    </location>
    <ligand>
        <name>3-phosphoshikimate</name>
        <dbReference type="ChEBI" id="CHEBI:145989"/>
    </ligand>
</feature>
<dbReference type="EC" id="2.5.1.19" evidence="7"/>
<name>A0A5M6CI05_9BACT</name>
<accession>A0A5M6CI05</accession>
<dbReference type="CDD" id="cd01556">
    <property type="entry name" value="EPSP_synthase"/>
    <property type="match status" value="1"/>
</dbReference>
<comment type="subunit">
    <text evidence="7">Monomer.</text>
</comment>
<keyword evidence="10" id="KW-1185">Reference proteome</keyword>
<evidence type="ECO:0000256" key="3">
    <source>
        <dbReference type="ARBA" id="ARBA00022605"/>
    </source>
</evidence>
<feature type="binding site" evidence="7">
    <location>
        <position position="191"/>
    </location>
    <ligand>
        <name>3-phosphoshikimate</name>
        <dbReference type="ChEBI" id="CHEBI:145989"/>
    </ligand>
</feature>